<dbReference type="Gene3D" id="3.40.50.1110">
    <property type="entry name" value="SGNH hydrolase"/>
    <property type="match status" value="1"/>
</dbReference>
<organism evidence="3">
    <name type="scientific">termite gut metagenome</name>
    <dbReference type="NCBI Taxonomy" id="433724"/>
    <lineage>
        <taxon>unclassified sequences</taxon>
        <taxon>metagenomes</taxon>
        <taxon>organismal metagenomes</taxon>
    </lineage>
</organism>
<dbReference type="Pfam" id="PF03629">
    <property type="entry name" value="SASA"/>
    <property type="match status" value="1"/>
</dbReference>
<gene>
    <name evidence="3" type="ORF">EZS27_002415</name>
</gene>
<dbReference type="EMBL" id="SNRY01000032">
    <property type="protein sequence ID" value="KAA6350149.1"/>
    <property type="molecule type" value="Genomic_DNA"/>
</dbReference>
<dbReference type="GO" id="GO:0001681">
    <property type="term" value="F:sialate O-acetylesterase activity"/>
    <property type="evidence" value="ECO:0007669"/>
    <property type="project" value="InterPro"/>
</dbReference>
<feature type="domain" description="Sialate O-acetylesterase" evidence="2">
    <location>
        <begin position="109"/>
        <end position="348"/>
    </location>
</feature>
<dbReference type="PANTHER" id="PTHR22901:SF0">
    <property type="entry name" value="SIALATE O-ACETYLESTERASE"/>
    <property type="match status" value="1"/>
</dbReference>
<dbReference type="AlphaFoldDB" id="A0A5J4SVC0"/>
<keyword evidence="1" id="KW-0378">Hydrolase</keyword>
<name>A0A5J4SVC0_9ZZZZ</name>
<dbReference type="InterPro" id="IPR013783">
    <property type="entry name" value="Ig-like_fold"/>
</dbReference>
<dbReference type="Gene3D" id="2.60.40.10">
    <property type="entry name" value="Immunoglobulins"/>
    <property type="match status" value="1"/>
</dbReference>
<proteinExistence type="predicted"/>
<dbReference type="PANTHER" id="PTHR22901">
    <property type="entry name" value="SIALATE O-ACETYLESTERASE"/>
    <property type="match status" value="1"/>
</dbReference>
<dbReference type="InterPro" id="IPR005181">
    <property type="entry name" value="SASA"/>
</dbReference>
<accession>A0A5J4SVC0</accession>
<dbReference type="InterPro" id="IPR036514">
    <property type="entry name" value="SGNH_hydro_sf"/>
</dbReference>
<sequence length="483" mass="54446">MKTNSIKTVLIIVTLFLFVSPFWAKVKLPTILGDNMVLQQQTDVKFWGEAAVGKKVTIKPSWTNKVYTVQTDQSGKWLLTVPTPKAGGPYDISFKEGEEILLKNILIGEVWFFSGQSNMEMPMKGFDRQPVEGANDLIAKAKSSTPIRIYTTDSQNGLWVRQFNKQPQTDCKGAWLENTSENVANTSAVAYFFARYIQEALEVPVGLVISTWGGSRVEAWMSREAIEPFKEIDLSILANNDEVKTPTATPCVLYNAKIAPLTNFAIRGFLWYQGESNRHNIEIYKELTPAFIKDLRAKWNRGEFPFYFVQTAPYNYENAEGISAARLREVQFQNLKDIPNSGMVTTLDAGNPVSIHPINKEIIGSRLACWALAKTYNKEGFGYSGPLYNSMEIADNKIYINFDYAERGFYPLSDNLKGFEMAGEDHVFYPAKVEMGNKITNLAVSCQEVSHPVAVRYAYKNYTDANLFGMNGIPATPFRTDDW</sequence>
<dbReference type="SUPFAM" id="SSF52266">
    <property type="entry name" value="SGNH hydrolase"/>
    <property type="match status" value="1"/>
</dbReference>
<evidence type="ECO:0000259" key="2">
    <source>
        <dbReference type="Pfam" id="PF03629"/>
    </source>
</evidence>
<evidence type="ECO:0000256" key="1">
    <source>
        <dbReference type="ARBA" id="ARBA00022801"/>
    </source>
</evidence>
<protein>
    <recommendedName>
        <fullName evidence="2">Sialate O-acetylesterase domain-containing protein</fullName>
    </recommendedName>
</protein>
<evidence type="ECO:0000313" key="3">
    <source>
        <dbReference type="EMBL" id="KAA6350149.1"/>
    </source>
</evidence>
<dbReference type="GO" id="GO:0005975">
    <property type="term" value="P:carbohydrate metabolic process"/>
    <property type="evidence" value="ECO:0007669"/>
    <property type="project" value="TreeGrafter"/>
</dbReference>
<reference evidence="3" key="1">
    <citation type="submission" date="2019-03" db="EMBL/GenBank/DDBJ databases">
        <title>Single cell metagenomics reveals metabolic interactions within the superorganism composed of flagellate Streblomastix strix and complex community of Bacteroidetes bacteria on its surface.</title>
        <authorList>
            <person name="Treitli S.C."/>
            <person name="Kolisko M."/>
            <person name="Husnik F."/>
            <person name="Keeling P."/>
            <person name="Hampl V."/>
        </authorList>
    </citation>
    <scope>NUCLEOTIDE SEQUENCE</scope>
    <source>
        <strain evidence="3">STM</strain>
    </source>
</reference>
<comment type="caution">
    <text evidence="3">The sequence shown here is derived from an EMBL/GenBank/DDBJ whole genome shotgun (WGS) entry which is preliminary data.</text>
</comment>
<dbReference type="InterPro" id="IPR039329">
    <property type="entry name" value="SIAE"/>
</dbReference>